<proteinExistence type="predicted"/>
<dbReference type="AlphaFoldDB" id="A0AAW0ILK0"/>
<feature type="non-terminal residue" evidence="2">
    <location>
        <position position="138"/>
    </location>
</feature>
<dbReference type="Proteomes" id="UP001488838">
    <property type="component" value="Unassembled WGS sequence"/>
</dbReference>
<evidence type="ECO:0000256" key="1">
    <source>
        <dbReference type="SAM" id="MobiDB-lite"/>
    </source>
</evidence>
<organism evidence="2 3">
    <name type="scientific">Myodes glareolus</name>
    <name type="common">Bank vole</name>
    <name type="synonym">Clethrionomys glareolus</name>
    <dbReference type="NCBI Taxonomy" id="447135"/>
    <lineage>
        <taxon>Eukaryota</taxon>
        <taxon>Metazoa</taxon>
        <taxon>Chordata</taxon>
        <taxon>Craniata</taxon>
        <taxon>Vertebrata</taxon>
        <taxon>Euteleostomi</taxon>
        <taxon>Mammalia</taxon>
        <taxon>Eutheria</taxon>
        <taxon>Euarchontoglires</taxon>
        <taxon>Glires</taxon>
        <taxon>Rodentia</taxon>
        <taxon>Myomorpha</taxon>
        <taxon>Muroidea</taxon>
        <taxon>Cricetidae</taxon>
        <taxon>Arvicolinae</taxon>
        <taxon>Myodes</taxon>
    </lineage>
</organism>
<dbReference type="EMBL" id="JBBHLL010000114">
    <property type="protein sequence ID" value="KAK7815303.1"/>
    <property type="molecule type" value="Genomic_DNA"/>
</dbReference>
<name>A0AAW0ILK0_MYOGA</name>
<reference evidence="2 3" key="1">
    <citation type="journal article" date="2023" name="bioRxiv">
        <title>Conserved and derived expression patterns and positive selection on dental genes reveal complex evolutionary context of ever-growing rodent molars.</title>
        <authorList>
            <person name="Calamari Z.T."/>
            <person name="Song A."/>
            <person name="Cohen E."/>
            <person name="Akter M."/>
            <person name="Roy R.D."/>
            <person name="Hallikas O."/>
            <person name="Christensen M.M."/>
            <person name="Li P."/>
            <person name="Marangoni P."/>
            <person name="Jernvall J."/>
            <person name="Klein O.D."/>
        </authorList>
    </citation>
    <scope>NUCLEOTIDE SEQUENCE [LARGE SCALE GENOMIC DNA]</scope>
    <source>
        <strain evidence="2">V071</strain>
    </source>
</reference>
<keyword evidence="3" id="KW-1185">Reference proteome</keyword>
<comment type="caution">
    <text evidence="2">The sequence shown here is derived from an EMBL/GenBank/DDBJ whole genome shotgun (WGS) entry which is preliminary data.</text>
</comment>
<gene>
    <name evidence="2" type="ORF">U0070_019147</name>
</gene>
<evidence type="ECO:0000313" key="3">
    <source>
        <dbReference type="Proteomes" id="UP001488838"/>
    </source>
</evidence>
<evidence type="ECO:0000313" key="2">
    <source>
        <dbReference type="EMBL" id="KAK7815303.1"/>
    </source>
</evidence>
<sequence length="138" mass="14421">MEKESRLLSAFATSLGKAPADSNEPGESSPRVTGGAGTKGTSGWRGSGRLVDAPTSPEFRTDPRPAAQIQWPMRQNRKEWSLRANQSRTVKGQGIAARVPGQEKAEEPAPSVATATAGNDPSVAGLSRRSPASLLVNG</sequence>
<feature type="compositionally biased region" description="Gly residues" evidence="1">
    <location>
        <begin position="34"/>
        <end position="46"/>
    </location>
</feature>
<feature type="region of interest" description="Disordered" evidence="1">
    <location>
        <begin position="1"/>
        <end position="138"/>
    </location>
</feature>
<accession>A0AAW0ILK0</accession>
<protein>
    <submittedName>
        <fullName evidence="2">Uncharacterized protein</fullName>
    </submittedName>
</protein>